<dbReference type="PANTHER" id="PTHR13132:SF29">
    <property type="entry name" value="ALPHA-(1,6)-FUCOSYLTRANSFERASE"/>
    <property type="match status" value="1"/>
</dbReference>
<keyword evidence="2 3" id="KW-0808">Transferase</keyword>
<evidence type="ECO:0000313" key="5">
    <source>
        <dbReference type="EMBL" id="PIO64126.1"/>
    </source>
</evidence>
<dbReference type="OrthoDB" id="2014825at2759"/>
<organism evidence="5 6">
    <name type="scientific">Teladorsagia circumcincta</name>
    <name type="common">Brown stomach worm</name>
    <name type="synonym">Ostertagia circumcincta</name>
    <dbReference type="NCBI Taxonomy" id="45464"/>
    <lineage>
        <taxon>Eukaryota</taxon>
        <taxon>Metazoa</taxon>
        <taxon>Ecdysozoa</taxon>
        <taxon>Nematoda</taxon>
        <taxon>Chromadorea</taxon>
        <taxon>Rhabditida</taxon>
        <taxon>Rhabditina</taxon>
        <taxon>Rhabditomorpha</taxon>
        <taxon>Strongyloidea</taxon>
        <taxon>Trichostrongylidae</taxon>
        <taxon>Teladorsagia</taxon>
    </lineage>
</organism>
<dbReference type="Gene3D" id="2.30.30.40">
    <property type="entry name" value="SH3 Domains"/>
    <property type="match status" value="1"/>
</dbReference>
<comment type="similarity">
    <text evidence="3">Belongs to the glycosyltransferase 23 family.</text>
</comment>
<name>A0A2G9U1G9_TELCI</name>
<evidence type="ECO:0000256" key="3">
    <source>
        <dbReference type="PROSITE-ProRule" id="PRU00992"/>
    </source>
</evidence>
<accession>A0A2G9U1G9</accession>
<proteinExistence type="inferred from homology"/>
<dbReference type="EMBL" id="KZ350200">
    <property type="protein sequence ID" value="PIO64126.1"/>
    <property type="molecule type" value="Genomic_DNA"/>
</dbReference>
<feature type="domain" description="GT23" evidence="4">
    <location>
        <begin position="242"/>
        <end position="313"/>
    </location>
</feature>
<dbReference type="Gene3D" id="3.40.50.11350">
    <property type="match status" value="2"/>
</dbReference>
<dbReference type="AlphaFoldDB" id="A0A2G9U1G9"/>
<keyword evidence="6" id="KW-1185">Reference proteome</keyword>
<evidence type="ECO:0000313" key="6">
    <source>
        <dbReference type="Proteomes" id="UP000230423"/>
    </source>
</evidence>
<dbReference type="InterPro" id="IPR027350">
    <property type="entry name" value="GT23_dom"/>
</dbReference>
<dbReference type="GO" id="GO:0006487">
    <property type="term" value="P:protein N-linked glycosylation"/>
    <property type="evidence" value="ECO:0007669"/>
    <property type="project" value="TreeGrafter"/>
</dbReference>
<dbReference type="Proteomes" id="UP000230423">
    <property type="component" value="Unassembled WGS sequence"/>
</dbReference>
<keyword evidence="1 3" id="KW-0328">Glycosyltransferase</keyword>
<gene>
    <name evidence="5" type="ORF">TELCIR_14255</name>
</gene>
<evidence type="ECO:0000256" key="2">
    <source>
        <dbReference type="ARBA" id="ARBA00022679"/>
    </source>
</evidence>
<dbReference type="GO" id="GO:0046921">
    <property type="term" value="F:alpha-(1-&gt;6)-fucosyltransferase activity"/>
    <property type="evidence" value="ECO:0007669"/>
    <property type="project" value="TreeGrafter"/>
</dbReference>
<comment type="caution">
    <text evidence="3">Lacks conserved residue(s) required for the propagation of feature annotation.</text>
</comment>
<evidence type="ECO:0000259" key="4">
    <source>
        <dbReference type="PROSITE" id="PS51659"/>
    </source>
</evidence>
<dbReference type="Pfam" id="PF19745">
    <property type="entry name" value="FUT8_N_cat"/>
    <property type="match status" value="2"/>
</dbReference>
<sequence length="375" mass="43812">MGIFFKSEFVTIRIATVPGPIVGVHVRRTDKLIEEAKYHSVEEYMTWADVYFQVQDRLLKRNVTRRVYVASDDPTILPKIKKMYPNYKVYGNVRFAEAAENRYSERSLRGLLSDVVTLSKCSYLVCTFSSHFCRVAYELMQARRGDAGENFQSLDEDYFYGGHRLHLPREKDVFDLQKQLAKTFVQTRELHELFHSMRQSLSKRKNDTVADHIEDQAEQDTNLELDSRKFIKLIPPDLSFYRYPNYKVYGNVHFAQAAKNRYNERSLHGLLSDVVMLSKCDYLVCTFSSHFCRLAYELMQVRRGDAGENFHSLDEDYYFGGQIQNDHIATEAHSAQDDTEISLRVGDLISVRKNRHDGYAVEEQWRIVDFPVLDE</sequence>
<dbReference type="PROSITE" id="PS51659">
    <property type="entry name" value="GT23"/>
    <property type="match status" value="2"/>
</dbReference>
<feature type="domain" description="GT23" evidence="4">
    <location>
        <begin position="1"/>
        <end position="154"/>
    </location>
</feature>
<evidence type="ECO:0000256" key="1">
    <source>
        <dbReference type="ARBA" id="ARBA00022676"/>
    </source>
</evidence>
<protein>
    <recommendedName>
        <fullName evidence="4">GT23 domain-containing protein</fullName>
    </recommendedName>
</protein>
<dbReference type="PANTHER" id="PTHR13132">
    <property type="entry name" value="ALPHA- 1,6 -FUCOSYLTRANSFERASE"/>
    <property type="match status" value="1"/>
</dbReference>
<dbReference type="InterPro" id="IPR045573">
    <property type="entry name" value="Fut8_N_cat"/>
</dbReference>
<feature type="region of interest" description="Important for donor substrate binding" evidence="3">
    <location>
        <begin position="27"/>
        <end position="28"/>
    </location>
</feature>
<reference evidence="5 6" key="1">
    <citation type="submission" date="2015-09" db="EMBL/GenBank/DDBJ databases">
        <title>Draft genome of the parasitic nematode Teladorsagia circumcincta isolate WARC Sus (inbred).</title>
        <authorList>
            <person name="Mitreva M."/>
        </authorList>
    </citation>
    <scope>NUCLEOTIDE SEQUENCE [LARGE SCALE GENOMIC DNA]</scope>
    <source>
        <strain evidence="5 6">S</strain>
    </source>
</reference>